<evidence type="ECO:0000256" key="7">
    <source>
        <dbReference type="ARBA" id="ARBA00022840"/>
    </source>
</evidence>
<evidence type="ECO:0000313" key="10">
    <source>
        <dbReference type="EMBL" id="AZE50355.1"/>
    </source>
</evidence>
<evidence type="ECO:0000256" key="2">
    <source>
        <dbReference type="ARBA" id="ARBA00012438"/>
    </source>
</evidence>
<dbReference type="GO" id="GO:0004673">
    <property type="term" value="F:protein histidine kinase activity"/>
    <property type="evidence" value="ECO:0007669"/>
    <property type="project" value="UniProtKB-EC"/>
</dbReference>
<keyword evidence="3" id="KW-0597">Phosphoprotein</keyword>
<evidence type="ECO:0000256" key="4">
    <source>
        <dbReference type="ARBA" id="ARBA00022679"/>
    </source>
</evidence>
<dbReference type="GO" id="GO:0005886">
    <property type="term" value="C:plasma membrane"/>
    <property type="evidence" value="ECO:0007669"/>
    <property type="project" value="UniProtKB-ARBA"/>
</dbReference>
<dbReference type="Pfam" id="PF02518">
    <property type="entry name" value="HATPase_c"/>
    <property type="match status" value="1"/>
</dbReference>
<dbReference type="Gene3D" id="3.30.565.10">
    <property type="entry name" value="Histidine kinase-like ATPase, C-terminal domain"/>
    <property type="match status" value="1"/>
</dbReference>
<dbReference type="EC" id="2.7.13.3" evidence="2"/>
<organism evidence="10 11">
    <name type="scientific">Pseudomonas chlororaphis</name>
    <dbReference type="NCBI Taxonomy" id="587753"/>
    <lineage>
        <taxon>Bacteria</taxon>
        <taxon>Pseudomonadati</taxon>
        <taxon>Pseudomonadota</taxon>
        <taxon>Gammaproteobacteria</taxon>
        <taxon>Pseudomonadales</taxon>
        <taxon>Pseudomonadaceae</taxon>
        <taxon>Pseudomonas</taxon>
    </lineage>
</organism>
<dbReference type="InterPro" id="IPR004358">
    <property type="entry name" value="Sig_transdc_His_kin-like_C"/>
</dbReference>
<dbReference type="Proteomes" id="UP000268048">
    <property type="component" value="Chromosome"/>
</dbReference>
<evidence type="ECO:0000256" key="1">
    <source>
        <dbReference type="ARBA" id="ARBA00000085"/>
    </source>
</evidence>
<dbReference type="FunFam" id="3.30.565.10:FF:000006">
    <property type="entry name" value="Sensor histidine kinase WalK"/>
    <property type="match status" value="1"/>
</dbReference>
<dbReference type="EMBL" id="CP027753">
    <property type="protein sequence ID" value="AZE50355.1"/>
    <property type="molecule type" value="Genomic_DNA"/>
</dbReference>
<gene>
    <name evidence="10" type="ORF">C4K04_4700</name>
</gene>
<keyword evidence="4" id="KW-0808">Transferase</keyword>
<dbReference type="InterPro" id="IPR050351">
    <property type="entry name" value="BphY/WalK/GraS-like"/>
</dbReference>
<dbReference type="PROSITE" id="PS50109">
    <property type="entry name" value="HIS_KIN"/>
    <property type="match status" value="1"/>
</dbReference>
<evidence type="ECO:0000313" key="11">
    <source>
        <dbReference type="Proteomes" id="UP000268048"/>
    </source>
</evidence>
<dbReference type="GO" id="GO:0000156">
    <property type="term" value="F:phosphorelay response regulator activity"/>
    <property type="evidence" value="ECO:0007669"/>
    <property type="project" value="TreeGrafter"/>
</dbReference>
<evidence type="ECO:0000256" key="6">
    <source>
        <dbReference type="ARBA" id="ARBA00022777"/>
    </source>
</evidence>
<name>A0A3G7TTC0_9PSED</name>
<protein>
    <recommendedName>
        <fullName evidence="2">histidine kinase</fullName>
        <ecNumber evidence="2">2.7.13.3</ecNumber>
    </recommendedName>
</protein>
<dbReference type="SUPFAM" id="SSF55874">
    <property type="entry name" value="ATPase domain of HSP90 chaperone/DNA topoisomerase II/histidine kinase"/>
    <property type="match status" value="1"/>
</dbReference>
<dbReference type="PANTHER" id="PTHR42878">
    <property type="entry name" value="TWO-COMPONENT HISTIDINE KINASE"/>
    <property type="match status" value="1"/>
</dbReference>
<dbReference type="GO" id="GO:0005524">
    <property type="term" value="F:ATP binding"/>
    <property type="evidence" value="ECO:0007669"/>
    <property type="project" value="UniProtKB-KW"/>
</dbReference>
<reference evidence="10 11" key="1">
    <citation type="submission" date="2018-03" db="EMBL/GenBank/DDBJ databases">
        <title>Diversity of phytobeneficial traits revealed by whole-genome analysis of worldwide-isolated phenazine-producing Pseudomonas spp.</title>
        <authorList>
            <person name="Biessy A."/>
            <person name="Novinscak A."/>
            <person name="Blom J."/>
            <person name="Leger G."/>
            <person name="Thomashow L.S."/>
            <person name="Cazorla F.M."/>
            <person name="Josic D."/>
            <person name="Filion M."/>
        </authorList>
    </citation>
    <scope>NUCLEOTIDE SEQUENCE [LARGE SCALE GENOMIC DNA]</scope>
    <source>
        <strain evidence="10 11">B25</strain>
    </source>
</reference>
<dbReference type="GO" id="GO:0007234">
    <property type="term" value="P:osmosensory signaling via phosphorelay pathway"/>
    <property type="evidence" value="ECO:0007669"/>
    <property type="project" value="TreeGrafter"/>
</dbReference>
<dbReference type="GO" id="GO:0030295">
    <property type="term" value="F:protein kinase activator activity"/>
    <property type="evidence" value="ECO:0007669"/>
    <property type="project" value="TreeGrafter"/>
</dbReference>
<evidence type="ECO:0000256" key="8">
    <source>
        <dbReference type="ARBA" id="ARBA00023012"/>
    </source>
</evidence>
<dbReference type="AlphaFoldDB" id="A0A3G7TTC0"/>
<evidence type="ECO:0000256" key="3">
    <source>
        <dbReference type="ARBA" id="ARBA00022553"/>
    </source>
</evidence>
<keyword evidence="6 10" id="KW-0418">Kinase</keyword>
<accession>A0A3G7TTC0</accession>
<evidence type="ECO:0000256" key="5">
    <source>
        <dbReference type="ARBA" id="ARBA00022741"/>
    </source>
</evidence>
<sequence>MNKPAFAVVQRHPIQGSLLQLSELEYYGLLADERGIELELSGSGSVQGDALMLHRAIFNLLSNALRYTPQGKTIRVQLSQNDSTTVLTVENPGETIPPEHLDKLFDRFYRVHSARRQGSPSNAGLGLAIIRSIIEAHQGRVWCTSANGRIAFHLEFPVL</sequence>
<evidence type="ECO:0000259" key="9">
    <source>
        <dbReference type="PROSITE" id="PS50109"/>
    </source>
</evidence>
<dbReference type="PRINTS" id="PR00344">
    <property type="entry name" value="BCTRLSENSOR"/>
</dbReference>
<dbReference type="InterPro" id="IPR036890">
    <property type="entry name" value="HATPase_C_sf"/>
</dbReference>
<dbReference type="InterPro" id="IPR005467">
    <property type="entry name" value="His_kinase_dom"/>
</dbReference>
<keyword evidence="5" id="KW-0547">Nucleotide-binding</keyword>
<comment type="catalytic activity">
    <reaction evidence="1">
        <text>ATP + protein L-histidine = ADP + protein N-phospho-L-histidine.</text>
        <dbReference type="EC" id="2.7.13.3"/>
    </reaction>
</comment>
<proteinExistence type="predicted"/>
<keyword evidence="7" id="KW-0067">ATP-binding</keyword>
<dbReference type="SMART" id="SM00387">
    <property type="entry name" value="HATPase_c"/>
    <property type="match status" value="1"/>
</dbReference>
<dbReference type="InterPro" id="IPR003594">
    <property type="entry name" value="HATPase_dom"/>
</dbReference>
<feature type="domain" description="Histidine kinase" evidence="9">
    <location>
        <begin position="30"/>
        <end position="159"/>
    </location>
</feature>
<keyword evidence="8" id="KW-0902">Two-component regulatory system</keyword>
<dbReference type="PANTHER" id="PTHR42878:SF7">
    <property type="entry name" value="SENSOR HISTIDINE KINASE GLRK"/>
    <property type="match status" value="1"/>
</dbReference>